<dbReference type="GO" id="GO:0030246">
    <property type="term" value="F:carbohydrate binding"/>
    <property type="evidence" value="ECO:0007669"/>
    <property type="project" value="UniProtKB-KW"/>
</dbReference>
<feature type="signal peptide" evidence="17">
    <location>
        <begin position="1"/>
        <end position="15"/>
    </location>
</feature>
<comment type="cofactor">
    <cofactor evidence="1 16">
        <name>Mn(2+)</name>
        <dbReference type="ChEBI" id="CHEBI:29035"/>
    </cofactor>
</comment>
<dbReference type="Pfam" id="PF00535">
    <property type="entry name" value="Glycos_transf_2"/>
    <property type="match status" value="1"/>
</dbReference>
<evidence type="ECO:0000256" key="9">
    <source>
        <dbReference type="ARBA" id="ARBA00022734"/>
    </source>
</evidence>
<dbReference type="SMART" id="SM00458">
    <property type="entry name" value="RICIN"/>
    <property type="match status" value="1"/>
</dbReference>
<dbReference type="KEGG" id="clec:106662199"/>
<keyword evidence="13 16" id="KW-0472">Membrane</keyword>
<accession>A0A8I6RCT4</accession>
<comment type="subcellular location">
    <subcellularLocation>
        <location evidence="2 16">Golgi apparatus membrane</location>
        <topology evidence="2 16">Single-pass type II membrane protein</topology>
    </subcellularLocation>
</comment>
<evidence type="ECO:0000256" key="15">
    <source>
        <dbReference type="ARBA" id="ARBA00023211"/>
    </source>
</evidence>
<keyword evidence="17" id="KW-0732">Signal</keyword>
<dbReference type="RefSeq" id="XP_014241564.1">
    <property type="nucleotide sequence ID" value="XM_014386078.2"/>
</dbReference>
<evidence type="ECO:0000256" key="16">
    <source>
        <dbReference type="RuleBase" id="RU361242"/>
    </source>
</evidence>
<dbReference type="InterPro" id="IPR001173">
    <property type="entry name" value="Glyco_trans_2-like"/>
</dbReference>
<keyword evidence="7 16" id="KW-0812">Transmembrane</keyword>
<evidence type="ECO:0000256" key="12">
    <source>
        <dbReference type="ARBA" id="ARBA00023034"/>
    </source>
</evidence>
<sequence length="650" mass="74029">MVGLFLLFLTVRLLSLPIAPRCTSCLLRNMDAKMSRRMIRKIWPILLLLSILFTLLVIQFQQKKPDPRTLRDDWVSLRLSKDQKEYIDSRGVHVVVGHYMGDSEGSNFSNITDELLNSNMFSPIPNEGKDGMAVVIPPHLSGKMKQLYHINRFNLMASDRIPLNRTLPDVRKKKCHGKYTDIIGLPKTSVIIVFHNEAWSTLLRTVWSVINRSPRSLLEEILLVDDASTRKFLGKELDDYVKNLTVPTRVLRTGERVGLIRARLIGAREAKGQILTFLDAHCECTTGWLEALVIRVAKDRTRVVCPVIDIISDESFAYVRSFELHWGAFNWDLHFRWYTISGDELKKRRLDITEPFKTPAMAGGLFAMDKNFFFEIGSYDDKMEVWGGENLELSFRVWQCGGSVEISPCSHVGHLFRKSSPYSFPGGVTQVLYGNLARLALVWMDDWKDFFFKFSPEASRLRDQQPVRSRLELRKQLNCKGFKWYLDNVWPQHFFPMEGRFFGRIKNQIHNKCMEKPTGKGSLNQPMGPATIVPCSLSNTPALTQMFVTKYVSDGTPGGTLGPIMTDESVCLDAPDKDDPALVPRVKVMACSGHDKQLWRHNVNKKTLQHVASGLCLDLPNDGALEKGLVLNPCNGNVSQNWILESVPWR</sequence>
<feature type="chain" id="PRO_5035187961" description="Polypeptide N-acetylgalactosaminyltransferase" evidence="17">
    <location>
        <begin position="16"/>
        <end position="650"/>
    </location>
</feature>
<proteinExistence type="inferred from homology"/>
<dbReference type="Gene3D" id="3.90.550.10">
    <property type="entry name" value="Spore Coat Polysaccharide Biosynthesis Protein SpsA, Chain A"/>
    <property type="match status" value="1"/>
</dbReference>
<dbReference type="InterPro" id="IPR045885">
    <property type="entry name" value="GalNAc-T"/>
</dbReference>
<evidence type="ECO:0000256" key="8">
    <source>
        <dbReference type="ARBA" id="ARBA00022723"/>
    </source>
</evidence>
<evidence type="ECO:0000256" key="2">
    <source>
        <dbReference type="ARBA" id="ARBA00004323"/>
    </source>
</evidence>
<keyword evidence="9 16" id="KW-0430">Lectin</keyword>
<keyword evidence="6 16" id="KW-0808">Transferase</keyword>
<dbReference type="Proteomes" id="UP000494040">
    <property type="component" value="Unassembled WGS sequence"/>
</dbReference>
<evidence type="ECO:0000259" key="18">
    <source>
        <dbReference type="SMART" id="SM00458"/>
    </source>
</evidence>
<evidence type="ECO:0000256" key="5">
    <source>
        <dbReference type="ARBA" id="ARBA00022676"/>
    </source>
</evidence>
<comment type="pathway">
    <text evidence="3 16">Protein modification; protein glycosylation.</text>
</comment>
<keyword evidence="14 16" id="KW-1015">Disulfide bond</keyword>
<dbReference type="EC" id="2.4.1.-" evidence="16"/>
<dbReference type="FunFam" id="3.90.550.10:FF:000021">
    <property type="entry name" value="Polypeptide N-acetylgalactosaminyltransferase"/>
    <property type="match status" value="1"/>
</dbReference>
<evidence type="ECO:0000256" key="7">
    <source>
        <dbReference type="ARBA" id="ARBA00022692"/>
    </source>
</evidence>
<dbReference type="GO" id="GO:0006493">
    <property type="term" value="P:protein O-linked glycosylation"/>
    <property type="evidence" value="ECO:0007669"/>
    <property type="project" value="TreeGrafter"/>
</dbReference>
<dbReference type="PANTHER" id="PTHR11675:SF118">
    <property type="entry name" value="POLYPEPTIDE N-ACETYLGALACTOSAMINYLTRANSFERASE 3"/>
    <property type="match status" value="1"/>
</dbReference>
<dbReference type="AlphaFoldDB" id="A0A8I6RCT4"/>
<dbReference type="UniPathway" id="UPA00378"/>
<dbReference type="PANTHER" id="PTHR11675">
    <property type="entry name" value="N-ACETYLGALACTOSAMINYLTRANSFERASE"/>
    <property type="match status" value="1"/>
</dbReference>
<evidence type="ECO:0000256" key="1">
    <source>
        <dbReference type="ARBA" id="ARBA00001936"/>
    </source>
</evidence>
<evidence type="ECO:0000313" key="19">
    <source>
        <dbReference type="EnsemblMetazoa" id="XP_014241564.1"/>
    </source>
</evidence>
<evidence type="ECO:0000256" key="3">
    <source>
        <dbReference type="ARBA" id="ARBA00004922"/>
    </source>
</evidence>
<dbReference type="Gene3D" id="2.80.10.50">
    <property type="match status" value="1"/>
</dbReference>
<feature type="domain" description="Ricin B lectin" evidence="18">
    <location>
        <begin position="500"/>
        <end position="645"/>
    </location>
</feature>
<dbReference type="PROSITE" id="PS50231">
    <property type="entry name" value="RICIN_B_LECTIN"/>
    <property type="match status" value="1"/>
</dbReference>
<dbReference type="SUPFAM" id="SSF53448">
    <property type="entry name" value="Nucleotide-diphospho-sugar transferases"/>
    <property type="match status" value="1"/>
</dbReference>
<keyword evidence="12 16" id="KW-0333">Golgi apparatus</keyword>
<dbReference type="SUPFAM" id="SSF50370">
    <property type="entry name" value="Ricin B-like lectins"/>
    <property type="match status" value="1"/>
</dbReference>
<organism evidence="19 20">
    <name type="scientific">Cimex lectularius</name>
    <name type="common">Bed bug</name>
    <name type="synonym">Acanthia lectularia</name>
    <dbReference type="NCBI Taxonomy" id="79782"/>
    <lineage>
        <taxon>Eukaryota</taxon>
        <taxon>Metazoa</taxon>
        <taxon>Ecdysozoa</taxon>
        <taxon>Arthropoda</taxon>
        <taxon>Hexapoda</taxon>
        <taxon>Insecta</taxon>
        <taxon>Pterygota</taxon>
        <taxon>Neoptera</taxon>
        <taxon>Paraneoptera</taxon>
        <taxon>Hemiptera</taxon>
        <taxon>Heteroptera</taxon>
        <taxon>Panheteroptera</taxon>
        <taxon>Cimicomorpha</taxon>
        <taxon>Cimicidae</taxon>
        <taxon>Cimex</taxon>
    </lineage>
</organism>
<reference evidence="19" key="1">
    <citation type="submission" date="2022-01" db="UniProtKB">
        <authorList>
            <consortium name="EnsemblMetazoa"/>
        </authorList>
    </citation>
    <scope>IDENTIFICATION</scope>
</reference>
<keyword evidence="5 16" id="KW-0328">Glycosyltransferase</keyword>
<dbReference type="EnsemblMetazoa" id="XM_014386078.2">
    <property type="protein sequence ID" value="XP_014241564.1"/>
    <property type="gene ID" value="LOC106662199"/>
</dbReference>
<dbReference type="GO" id="GO:0046872">
    <property type="term" value="F:metal ion binding"/>
    <property type="evidence" value="ECO:0007669"/>
    <property type="project" value="UniProtKB-KW"/>
</dbReference>
<protein>
    <recommendedName>
        <fullName evidence="16">Polypeptide N-acetylgalactosaminyltransferase</fullName>
        <ecNumber evidence="16">2.4.1.-</ecNumber>
    </recommendedName>
    <alternativeName>
        <fullName evidence="16">Protein-UDP acetylgalactosaminyltransferase</fullName>
    </alternativeName>
</protein>
<evidence type="ECO:0000313" key="20">
    <source>
        <dbReference type="Proteomes" id="UP000494040"/>
    </source>
</evidence>
<dbReference type="GeneID" id="106662199"/>
<dbReference type="InterPro" id="IPR035992">
    <property type="entry name" value="Ricin_B-like_lectins"/>
</dbReference>
<name>A0A8I6RCT4_CIMLE</name>
<dbReference type="CDD" id="cd02510">
    <property type="entry name" value="pp-GalNAc-T"/>
    <property type="match status" value="1"/>
</dbReference>
<keyword evidence="20" id="KW-1185">Reference proteome</keyword>
<evidence type="ECO:0000256" key="13">
    <source>
        <dbReference type="ARBA" id="ARBA00023136"/>
    </source>
</evidence>
<keyword evidence="11 16" id="KW-1133">Transmembrane helix</keyword>
<evidence type="ECO:0000256" key="4">
    <source>
        <dbReference type="ARBA" id="ARBA00005680"/>
    </source>
</evidence>
<dbReference type="GO" id="GO:0004653">
    <property type="term" value="F:polypeptide N-acetylgalactosaminyltransferase activity"/>
    <property type="evidence" value="ECO:0007669"/>
    <property type="project" value="UniProtKB-ARBA"/>
</dbReference>
<feature type="transmembrane region" description="Helical" evidence="16">
    <location>
        <begin position="40"/>
        <end position="58"/>
    </location>
</feature>
<evidence type="ECO:0000256" key="6">
    <source>
        <dbReference type="ARBA" id="ARBA00022679"/>
    </source>
</evidence>
<evidence type="ECO:0000256" key="11">
    <source>
        <dbReference type="ARBA" id="ARBA00022989"/>
    </source>
</evidence>
<dbReference type="OrthoDB" id="330637at2759"/>
<evidence type="ECO:0000256" key="10">
    <source>
        <dbReference type="ARBA" id="ARBA00022968"/>
    </source>
</evidence>
<evidence type="ECO:0000256" key="14">
    <source>
        <dbReference type="ARBA" id="ARBA00023157"/>
    </source>
</evidence>
<keyword evidence="10" id="KW-0735">Signal-anchor</keyword>
<evidence type="ECO:0000256" key="17">
    <source>
        <dbReference type="SAM" id="SignalP"/>
    </source>
</evidence>
<dbReference type="OMA" id="TDEHLCL"/>
<keyword evidence="15 16" id="KW-0464">Manganese</keyword>
<keyword evidence="8" id="KW-0479">Metal-binding</keyword>
<dbReference type="InterPro" id="IPR000772">
    <property type="entry name" value="Ricin_B_lectin"/>
</dbReference>
<dbReference type="GO" id="GO:0000139">
    <property type="term" value="C:Golgi membrane"/>
    <property type="evidence" value="ECO:0007669"/>
    <property type="project" value="UniProtKB-SubCell"/>
</dbReference>
<dbReference type="InterPro" id="IPR029044">
    <property type="entry name" value="Nucleotide-diphossugar_trans"/>
</dbReference>
<comment type="similarity">
    <text evidence="4 16">Belongs to the glycosyltransferase 2 family. GalNAc-T subfamily.</text>
</comment>
<dbReference type="Pfam" id="PF00652">
    <property type="entry name" value="Ricin_B_lectin"/>
    <property type="match status" value="1"/>
</dbReference>